<dbReference type="OrthoDB" id="10252198at2759"/>
<dbReference type="Proteomes" id="UP000315496">
    <property type="component" value="Chromosome 2"/>
</dbReference>
<gene>
    <name evidence="2" type="ORF">GMRT_13198</name>
</gene>
<proteinExistence type="predicted"/>
<feature type="transmembrane region" description="Helical" evidence="1">
    <location>
        <begin position="20"/>
        <end position="39"/>
    </location>
</feature>
<evidence type="ECO:0000313" key="2">
    <source>
        <dbReference type="EMBL" id="TNJ28672.1"/>
    </source>
</evidence>
<sequence length="296" mass="32420">MSASAPSLSSSVTIDELRLEALAAILLIGLLLSILHLTARKRYTRKLVGVSRYYATVRTTEAVIKRVSKSVYVAYAGRPMIIFLSPVSRTLLVIGPLPLDESQLRFLEDLTQVGDYQAAVSAIVSTSGSDATEAFMLRYPGARVFRTVTAFENFTRENQSFDQVILQRPYPHADRCRDAFVFINDLPIGYEQTKSTEKVVVGEVVCCLPHHFKANNKISCGRFTRAALARTLLAMTTAGTKTLRASKAVPENSLGMIPTTIVTYQGELFIGQEMCEALLLAGAETLKPGTTTDMQG</sequence>
<dbReference type="EMBL" id="VDLU01000002">
    <property type="protein sequence ID" value="TNJ28672.1"/>
    <property type="molecule type" value="Genomic_DNA"/>
</dbReference>
<protein>
    <submittedName>
        <fullName evidence="2">Uncharacterized protein</fullName>
    </submittedName>
</protein>
<evidence type="ECO:0000256" key="1">
    <source>
        <dbReference type="SAM" id="Phobius"/>
    </source>
</evidence>
<name>A0A4Z1SRY1_GIAMU</name>
<accession>A0A4Z1SRY1</accession>
<evidence type="ECO:0000313" key="3">
    <source>
        <dbReference type="Proteomes" id="UP000315496"/>
    </source>
</evidence>
<keyword evidence="1" id="KW-1133">Transmembrane helix</keyword>
<dbReference type="VEuPathDB" id="GiardiaDB:GMRT_13198"/>
<comment type="caution">
    <text evidence="2">The sequence shown here is derived from an EMBL/GenBank/DDBJ whole genome shotgun (WGS) entry which is preliminary data.</text>
</comment>
<dbReference type="AlphaFoldDB" id="A0A4Z1SRY1"/>
<keyword evidence="1" id="KW-0472">Membrane</keyword>
<organism evidence="2 3">
    <name type="scientific">Giardia muris</name>
    <dbReference type="NCBI Taxonomy" id="5742"/>
    <lineage>
        <taxon>Eukaryota</taxon>
        <taxon>Metamonada</taxon>
        <taxon>Diplomonadida</taxon>
        <taxon>Hexamitidae</taxon>
        <taxon>Giardiinae</taxon>
        <taxon>Giardia</taxon>
    </lineage>
</organism>
<keyword evidence="3" id="KW-1185">Reference proteome</keyword>
<reference evidence="2 3" key="1">
    <citation type="submission" date="2019-05" db="EMBL/GenBank/DDBJ databases">
        <title>The compact genome of Giardia muris reveals important steps in the evolution of intestinal protozoan parasites.</title>
        <authorList>
            <person name="Xu F."/>
            <person name="Jimenez-Gonzalez A."/>
            <person name="Einarsson E."/>
            <person name="Astvaldsson A."/>
            <person name="Peirasmaki D."/>
            <person name="Eckmann L."/>
            <person name="Andersson J.O."/>
            <person name="Svard S.G."/>
            <person name="Jerlstrom-Hultqvist J."/>
        </authorList>
    </citation>
    <scope>NUCLEOTIDE SEQUENCE [LARGE SCALE GENOMIC DNA]</scope>
    <source>
        <strain evidence="2 3">Roberts-Thomson</strain>
    </source>
</reference>
<keyword evidence="1" id="KW-0812">Transmembrane</keyword>